<evidence type="ECO:0000313" key="2">
    <source>
        <dbReference type="EMBL" id="OWZ02770.1"/>
    </source>
</evidence>
<dbReference type="OrthoDB" id="143539at2759"/>
<feature type="chain" id="PRO_5012285125" description="Endonuclease/exonuclease/phosphatase domain-containing protein" evidence="1">
    <location>
        <begin position="16"/>
        <end position="310"/>
    </location>
</feature>
<dbReference type="AlphaFoldDB" id="A0A225VE63"/>
<organism evidence="2 3">
    <name type="scientific">Phytophthora megakarya</name>
    <dbReference type="NCBI Taxonomy" id="4795"/>
    <lineage>
        <taxon>Eukaryota</taxon>
        <taxon>Sar</taxon>
        <taxon>Stramenopiles</taxon>
        <taxon>Oomycota</taxon>
        <taxon>Peronosporomycetes</taxon>
        <taxon>Peronosporales</taxon>
        <taxon>Peronosporaceae</taxon>
        <taxon>Phytophthora</taxon>
    </lineage>
</organism>
<sequence>MLALCVCALTVGVDRLPGCALVFSTDKATYYGGKEGEDAVSADILQREHYAEQFLGDSGAPDDNLRDMEIRIASTNVNKGSLRRLLDFLVVADANVGCQEDQTVWTRASNGGRAPALQVVGNKRIGIVMGIERWQSRWKKRDTVGRRCNLQVIATYCPDTPHPIAQCTQQEREWISWQCRKGQEHGKICVIAGDFSAYPDDRLDRQGMNEHDWWTQRTSVTFCDWTEGQEVLSTFKLRHPTTQRFTYQNGAIKTALDDVYISAQYAFQVKRSGIWLYSLNTGDHVGTPFVSLELDRIQRTNNMLQGQNPI</sequence>
<dbReference type="InterPro" id="IPR036691">
    <property type="entry name" value="Endo/exonu/phosph_ase_sf"/>
</dbReference>
<feature type="signal peptide" evidence="1">
    <location>
        <begin position="1"/>
        <end position="15"/>
    </location>
</feature>
<evidence type="ECO:0000256" key="1">
    <source>
        <dbReference type="SAM" id="SignalP"/>
    </source>
</evidence>
<gene>
    <name evidence="2" type="ORF">PHMEG_00025609</name>
</gene>
<dbReference type="SUPFAM" id="SSF56219">
    <property type="entry name" value="DNase I-like"/>
    <property type="match status" value="1"/>
</dbReference>
<keyword evidence="1" id="KW-0732">Signal</keyword>
<accession>A0A225VE63</accession>
<keyword evidence="3" id="KW-1185">Reference proteome</keyword>
<dbReference type="Proteomes" id="UP000198211">
    <property type="component" value="Unassembled WGS sequence"/>
</dbReference>
<proteinExistence type="predicted"/>
<protein>
    <recommendedName>
        <fullName evidence="4">Endonuclease/exonuclease/phosphatase domain-containing protein</fullName>
    </recommendedName>
</protein>
<comment type="caution">
    <text evidence="2">The sequence shown here is derived from an EMBL/GenBank/DDBJ whole genome shotgun (WGS) entry which is preliminary data.</text>
</comment>
<reference evidence="3" key="1">
    <citation type="submission" date="2017-03" db="EMBL/GenBank/DDBJ databases">
        <title>Phytopthora megakarya and P. palmivora, two closely related causual agents of cacao black pod achieved similar genome size and gene model numbers by different mechanisms.</title>
        <authorList>
            <person name="Ali S."/>
            <person name="Shao J."/>
            <person name="Larry D.J."/>
            <person name="Kronmiller B."/>
            <person name="Shen D."/>
            <person name="Strem M.D."/>
            <person name="Melnick R.L."/>
            <person name="Guiltinan M.J."/>
            <person name="Tyler B.M."/>
            <person name="Meinhardt L.W."/>
            <person name="Bailey B.A."/>
        </authorList>
    </citation>
    <scope>NUCLEOTIDE SEQUENCE [LARGE SCALE GENOMIC DNA]</scope>
    <source>
        <strain evidence="3">zdho120</strain>
    </source>
</reference>
<evidence type="ECO:0008006" key="4">
    <source>
        <dbReference type="Google" id="ProtNLM"/>
    </source>
</evidence>
<evidence type="ECO:0000313" key="3">
    <source>
        <dbReference type="Proteomes" id="UP000198211"/>
    </source>
</evidence>
<dbReference type="Gene3D" id="3.60.10.10">
    <property type="entry name" value="Endonuclease/exonuclease/phosphatase"/>
    <property type="match status" value="1"/>
</dbReference>
<dbReference type="EMBL" id="NBNE01005947">
    <property type="protein sequence ID" value="OWZ02770.1"/>
    <property type="molecule type" value="Genomic_DNA"/>
</dbReference>
<name>A0A225VE63_9STRA</name>